<dbReference type="EMBL" id="SOPW01000005">
    <property type="protein sequence ID" value="TFB22914.1"/>
    <property type="molecule type" value="Genomic_DNA"/>
</dbReference>
<protein>
    <submittedName>
        <fullName evidence="1">Uncharacterized protein</fullName>
    </submittedName>
</protein>
<dbReference type="AlphaFoldDB" id="A0A4Y8IR21"/>
<name>A0A4Y8IR21_9BACI</name>
<dbReference type="Proteomes" id="UP000297975">
    <property type="component" value="Unassembled WGS sequence"/>
</dbReference>
<sequence length="155" mass="18175">METYTHKQLAVNCFNNVWDLLDLTERTDAQNEEMVQMCHSSFWHWTQVEDHTDQNLSIGYWQLSRVYAVVGNGPQAEHYAQRCIDVSRKAELPPFFIAYGYEAMARAQMLLNNTEKKEKNLVMAKEFTDLIKVEDSKKLLLQDIEEIEKKGERVN</sequence>
<comment type="caution">
    <text evidence="1">The sequence shown here is derived from an EMBL/GenBank/DDBJ whole genome shotgun (WGS) entry which is preliminary data.</text>
</comment>
<proteinExistence type="predicted"/>
<organism evidence="1 2">
    <name type="scientific">Filobacillus milosensis</name>
    <dbReference type="NCBI Taxonomy" id="94137"/>
    <lineage>
        <taxon>Bacteria</taxon>
        <taxon>Bacillati</taxon>
        <taxon>Bacillota</taxon>
        <taxon>Bacilli</taxon>
        <taxon>Bacillales</taxon>
        <taxon>Bacillaceae</taxon>
        <taxon>Filobacillus</taxon>
    </lineage>
</organism>
<evidence type="ECO:0000313" key="2">
    <source>
        <dbReference type="Proteomes" id="UP000297975"/>
    </source>
</evidence>
<evidence type="ECO:0000313" key="1">
    <source>
        <dbReference type="EMBL" id="TFB22914.1"/>
    </source>
</evidence>
<dbReference type="RefSeq" id="WP_134339645.1">
    <property type="nucleotide sequence ID" value="NZ_SOPW01000005.1"/>
</dbReference>
<dbReference type="OrthoDB" id="1952168at2"/>
<keyword evidence="2" id="KW-1185">Reference proteome</keyword>
<reference evidence="1 2" key="1">
    <citation type="submission" date="2019-03" db="EMBL/GenBank/DDBJ databases">
        <authorList>
            <person name="He R.-H."/>
        </authorList>
    </citation>
    <scope>NUCLEOTIDE SEQUENCE [LARGE SCALE GENOMIC DNA]</scope>
    <source>
        <strain evidence="2">SH 714</strain>
    </source>
</reference>
<gene>
    <name evidence="1" type="ORF">E3U55_06650</name>
</gene>
<accession>A0A4Y8IR21</accession>